<accession>A0A6J8DUY9</accession>
<evidence type="ECO:0000313" key="2">
    <source>
        <dbReference type="Proteomes" id="UP000507470"/>
    </source>
</evidence>
<dbReference type="Gene3D" id="2.120.10.30">
    <property type="entry name" value="TolB, C-terminal domain"/>
    <property type="match status" value="1"/>
</dbReference>
<dbReference type="AlphaFoldDB" id="A0A6J8DUY9"/>
<dbReference type="Proteomes" id="UP000507470">
    <property type="component" value="Unassembled WGS sequence"/>
</dbReference>
<dbReference type="SUPFAM" id="SSF63829">
    <property type="entry name" value="Calcium-dependent phosphotriesterase"/>
    <property type="match status" value="1"/>
</dbReference>
<sequence>MQHCDSDTTFIAFFRGKLEAVKFEDDNIIIQKEVEVKVFDMAIQQNGDLIISSLENDLKLYNNGDVKSFKSFSPLKTAGVHINKHNQILVGLFESPTPDNPSAKRVSKHTKVVVMNQKSDIQHTLEFDTDNQRLFTLPFRIKTLNDKILVVDLINQNFNGTVLALDYGGQLQWTYKGCGSVDINDTEFTPHDIAVSSDMIVVSDFSNHALHILSPTGEIILCKDIFHLGIIHPFSLDFDKNGVMWMGCGMGTNKPQTSICALKLV</sequence>
<proteinExistence type="predicted"/>
<dbReference type="InterPro" id="IPR011042">
    <property type="entry name" value="6-blade_b-propeller_TolB-like"/>
</dbReference>
<dbReference type="EMBL" id="CACVKT020007869">
    <property type="protein sequence ID" value="CAC5411532.1"/>
    <property type="molecule type" value="Genomic_DNA"/>
</dbReference>
<gene>
    <name evidence="1" type="ORF">MCOR_44615</name>
</gene>
<protein>
    <recommendedName>
        <fullName evidence="3">TRIM2_3</fullName>
    </recommendedName>
</protein>
<organism evidence="1 2">
    <name type="scientific">Mytilus coruscus</name>
    <name type="common">Sea mussel</name>
    <dbReference type="NCBI Taxonomy" id="42192"/>
    <lineage>
        <taxon>Eukaryota</taxon>
        <taxon>Metazoa</taxon>
        <taxon>Spiralia</taxon>
        <taxon>Lophotrochozoa</taxon>
        <taxon>Mollusca</taxon>
        <taxon>Bivalvia</taxon>
        <taxon>Autobranchia</taxon>
        <taxon>Pteriomorphia</taxon>
        <taxon>Mytilida</taxon>
        <taxon>Mytiloidea</taxon>
        <taxon>Mytilidae</taxon>
        <taxon>Mytilinae</taxon>
        <taxon>Mytilus</taxon>
    </lineage>
</organism>
<name>A0A6J8DUY9_MYTCO</name>
<evidence type="ECO:0000313" key="1">
    <source>
        <dbReference type="EMBL" id="CAC5411532.1"/>
    </source>
</evidence>
<reference evidence="1 2" key="1">
    <citation type="submission" date="2020-06" db="EMBL/GenBank/DDBJ databases">
        <authorList>
            <person name="Li R."/>
            <person name="Bekaert M."/>
        </authorList>
    </citation>
    <scope>NUCLEOTIDE SEQUENCE [LARGE SCALE GENOMIC DNA]</scope>
    <source>
        <strain evidence="2">wild</strain>
    </source>
</reference>
<evidence type="ECO:0008006" key="3">
    <source>
        <dbReference type="Google" id="ProtNLM"/>
    </source>
</evidence>
<keyword evidence="2" id="KW-1185">Reference proteome</keyword>